<dbReference type="AlphaFoldDB" id="A0AAJ0GEI5"/>
<comment type="caution">
    <text evidence="1">The sequence shown here is derived from an EMBL/GenBank/DDBJ whole genome shotgun (WGS) entry which is preliminary data.</text>
</comment>
<reference evidence="1" key="1">
    <citation type="submission" date="2023-04" db="EMBL/GenBank/DDBJ databases">
        <title>Black Yeasts Isolated from many extreme environments.</title>
        <authorList>
            <person name="Coleine C."/>
            <person name="Stajich J.E."/>
            <person name="Selbmann L."/>
        </authorList>
    </citation>
    <scope>NUCLEOTIDE SEQUENCE</scope>
    <source>
        <strain evidence="1">CCFEE 5312</strain>
    </source>
</reference>
<evidence type="ECO:0000313" key="1">
    <source>
        <dbReference type="EMBL" id="KAK3055990.1"/>
    </source>
</evidence>
<evidence type="ECO:0000313" key="2">
    <source>
        <dbReference type="Proteomes" id="UP001271007"/>
    </source>
</evidence>
<name>A0AAJ0GEI5_9PEZI</name>
<gene>
    <name evidence="1" type="ORF">LTR09_003224</name>
</gene>
<proteinExistence type="predicted"/>
<sequence length="143" mass="15989">MSGFRNGRLVAHQAFNFEGTRLLQPMKFVEANKFTFLEKVTFEVPRDTSFVWDDVQYTLHPKTVLEERSDAPTTIAKFEELTPVSDRGSCIGAYEGLYFEGFTAVQENLTTNGEDVVGVLAESAPIVVLTQTSRGPTTLLSRY</sequence>
<protein>
    <submittedName>
        <fullName evidence="1">Uncharacterized protein</fullName>
    </submittedName>
</protein>
<organism evidence="1 2">
    <name type="scientific">Extremus antarcticus</name>
    <dbReference type="NCBI Taxonomy" id="702011"/>
    <lineage>
        <taxon>Eukaryota</taxon>
        <taxon>Fungi</taxon>
        <taxon>Dikarya</taxon>
        <taxon>Ascomycota</taxon>
        <taxon>Pezizomycotina</taxon>
        <taxon>Dothideomycetes</taxon>
        <taxon>Dothideomycetidae</taxon>
        <taxon>Mycosphaerellales</taxon>
        <taxon>Extremaceae</taxon>
        <taxon>Extremus</taxon>
    </lineage>
</organism>
<keyword evidence="2" id="KW-1185">Reference proteome</keyword>
<dbReference type="EMBL" id="JAWDJX010000007">
    <property type="protein sequence ID" value="KAK3055990.1"/>
    <property type="molecule type" value="Genomic_DNA"/>
</dbReference>
<accession>A0AAJ0GEI5</accession>
<dbReference type="Proteomes" id="UP001271007">
    <property type="component" value="Unassembled WGS sequence"/>
</dbReference>